<name>A0A6N4WBH7_9MYCO</name>
<dbReference type="Proteomes" id="UP000467249">
    <property type="component" value="Chromosome"/>
</dbReference>
<gene>
    <name evidence="1" type="ORF">MANY_28940</name>
</gene>
<protein>
    <submittedName>
        <fullName evidence="1">Uncharacterized protein</fullName>
    </submittedName>
</protein>
<accession>A0A6N4WBH7</accession>
<dbReference type="AlphaFoldDB" id="A0A6N4WBH7"/>
<keyword evidence="2" id="KW-1185">Reference proteome</keyword>
<proteinExistence type="predicted"/>
<organism evidence="1 2">
    <name type="scientific">Mycolicibacterium anyangense</name>
    <dbReference type="NCBI Taxonomy" id="1431246"/>
    <lineage>
        <taxon>Bacteria</taxon>
        <taxon>Bacillati</taxon>
        <taxon>Actinomycetota</taxon>
        <taxon>Actinomycetes</taxon>
        <taxon>Mycobacteriales</taxon>
        <taxon>Mycobacteriaceae</taxon>
        <taxon>Mycolicibacterium</taxon>
    </lineage>
</organism>
<dbReference type="EMBL" id="AP022620">
    <property type="protein sequence ID" value="BBZ77557.1"/>
    <property type="molecule type" value="Genomic_DNA"/>
</dbReference>
<evidence type="ECO:0000313" key="2">
    <source>
        <dbReference type="Proteomes" id="UP000467249"/>
    </source>
</evidence>
<dbReference type="KEGG" id="many:MANY_28940"/>
<evidence type="ECO:0000313" key="1">
    <source>
        <dbReference type="EMBL" id="BBZ77557.1"/>
    </source>
</evidence>
<sequence length="55" mass="5903">MLINIGTNTNNQSTTSEIQSNDWGMLGMVACSFPVQARSVTYATRDGAPDSITHV</sequence>
<reference evidence="1 2" key="1">
    <citation type="journal article" date="2019" name="Emerg. Microbes Infect.">
        <title>Comprehensive subspecies identification of 175 nontuberculous mycobacteria species based on 7547 genomic profiles.</title>
        <authorList>
            <person name="Matsumoto Y."/>
            <person name="Kinjo T."/>
            <person name="Motooka D."/>
            <person name="Nabeya D."/>
            <person name="Jung N."/>
            <person name="Uechi K."/>
            <person name="Horii T."/>
            <person name="Iida T."/>
            <person name="Fujita J."/>
            <person name="Nakamura S."/>
        </authorList>
    </citation>
    <scope>NUCLEOTIDE SEQUENCE [LARGE SCALE GENOMIC DNA]</scope>
    <source>
        <strain evidence="1 2">JCM 30275</strain>
    </source>
</reference>